<gene>
    <name evidence="7" type="ORF">AB8S08_11260</name>
</gene>
<keyword evidence="5" id="KW-0997">Cell inner membrane</keyword>
<dbReference type="InterPro" id="IPR052173">
    <property type="entry name" value="Beta-lactam_resp_regulator"/>
</dbReference>
<comment type="caution">
    <text evidence="5">Lacks conserved residue(s) required for the propagation of feature annotation.</text>
</comment>
<keyword evidence="3 5" id="KW-1133">Transmembrane helix</keyword>
<evidence type="ECO:0000259" key="6">
    <source>
        <dbReference type="PROSITE" id="PS52015"/>
    </source>
</evidence>
<dbReference type="PRINTS" id="PR01374">
    <property type="entry name" value="TONBPROTEIN"/>
</dbReference>
<accession>A0AB39X987</accession>
<feature type="transmembrane region" description="Helical" evidence="5">
    <location>
        <begin position="6"/>
        <end position="24"/>
    </location>
</feature>
<dbReference type="PROSITE" id="PS52015">
    <property type="entry name" value="TONB_CTD"/>
    <property type="match status" value="1"/>
</dbReference>
<sequence>MLTSSVLLITLCTSVLCVIFTTGHQRLLRHLGPRSLYLLWALVPISYLAIVAGPWLGESLYWVLQKLGLSTAAQALQSYTALWATPIELVSTKDAWMPLISGVWLLGVALMLSLIGLGQWRLQQLPKQNRLALTVATTAPGTSPGVFGWWRPTLLLPTDFNKRYSTLEQRLILRHELTHWRRHDTQANLIAWLLLSVQWFNPLAWLGYQRFRADQELACDADVLSQHRTSPQHGVGYAHALLKTSTNRAWGGPVVNPCSTHYGYQQGRFNLMKERIQTLQQHHPLRKFPLVLAAVGMVSASMLWHTPAISTPTQAAAAETITPIVRINPRYPEAAAAEGIEGYVEVEFRIGNDGKPVDIQVLKSQPEGVFDDNVIAALQRWRYVPGKTDQPLQLRIDMRLP</sequence>
<keyword evidence="4 5" id="KW-0472">Membrane</keyword>
<dbReference type="GO" id="GO:0030288">
    <property type="term" value="C:outer membrane-bounded periplasmic space"/>
    <property type="evidence" value="ECO:0007669"/>
    <property type="project" value="InterPro"/>
</dbReference>
<dbReference type="EMBL" id="CP165718">
    <property type="protein sequence ID" value="XDV09323.1"/>
    <property type="molecule type" value="Genomic_DNA"/>
</dbReference>
<dbReference type="InterPro" id="IPR006260">
    <property type="entry name" value="TonB/TolA_C"/>
</dbReference>
<protein>
    <recommendedName>
        <fullName evidence="5">Protein TonB</fullName>
    </recommendedName>
</protein>
<feature type="transmembrane region" description="Helical" evidence="5">
    <location>
        <begin position="36"/>
        <end position="57"/>
    </location>
</feature>
<feature type="domain" description="TonB C-terminal" evidence="6">
    <location>
        <begin position="316"/>
        <end position="401"/>
    </location>
</feature>
<feature type="transmembrane region" description="Helical" evidence="5">
    <location>
        <begin position="95"/>
        <end position="118"/>
    </location>
</feature>
<dbReference type="SUPFAM" id="SSF74653">
    <property type="entry name" value="TolA/TonB C-terminal domain"/>
    <property type="match status" value="1"/>
</dbReference>
<dbReference type="NCBIfam" id="TIGR01352">
    <property type="entry name" value="tonB_Cterm"/>
    <property type="match status" value="1"/>
</dbReference>
<dbReference type="Gene3D" id="3.30.2420.10">
    <property type="entry name" value="TonB"/>
    <property type="match status" value="1"/>
</dbReference>
<dbReference type="Pfam" id="PF05569">
    <property type="entry name" value="Peptidase_M56"/>
    <property type="match status" value="1"/>
</dbReference>
<keyword evidence="5" id="KW-0813">Transport</keyword>
<dbReference type="PANTHER" id="PTHR34978">
    <property type="entry name" value="POSSIBLE SENSOR-TRANSDUCER PROTEIN BLAR"/>
    <property type="match status" value="1"/>
</dbReference>
<dbReference type="InterPro" id="IPR008756">
    <property type="entry name" value="Peptidase_M56"/>
</dbReference>
<dbReference type="GO" id="GO:0055085">
    <property type="term" value="P:transmembrane transport"/>
    <property type="evidence" value="ECO:0007669"/>
    <property type="project" value="InterPro"/>
</dbReference>
<name>A0AB39X987_9GAMM</name>
<keyword evidence="2 5" id="KW-0812">Transmembrane</keyword>
<dbReference type="InterPro" id="IPR037682">
    <property type="entry name" value="TonB_C"/>
</dbReference>
<dbReference type="GO" id="GO:0015031">
    <property type="term" value="P:protein transport"/>
    <property type="evidence" value="ECO:0007669"/>
    <property type="project" value="UniProtKB-UniRule"/>
</dbReference>
<dbReference type="CDD" id="cd07341">
    <property type="entry name" value="M56_BlaR1_MecR1_like"/>
    <property type="match status" value="1"/>
</dbReference>
<dbReference type="InterPro" id="IPR003538">
    <property type="entry name" value="TonB"/>
</dbReference>
<dbReference type="GO" id="GO:0031992">
    <property type="term" value="F:energy transducer activity"/>
    <property type="evidence" value="ECO:0007669"/>
    <property type="project" value="InterPro"/>
</dbReference>
<feature type="transmembrane region" description="Helical" evidence="5">
    <location>
        <begin position="130"/>
        <end position="150"/>
    </location>
</feature>
<keyword evidence="5" id="KW-1003">Cell membrane</keyword>
<keyword evidence="5" id="KW-0735">Signal-anchor</keyword>
<evidence type="ECO:0000256" key="5">
    <source>
        <dbReference type="RuleBase" id="RU362123"/>
    </source>
</evidence>
<comment type="similarity">
    <text evidence="5">Belongs to the TonB family.</text>
</comment>
<comment type="function">
    <text evidence="5">Interacts with outer membrane receptor proteins that carry out high-affinity binding and energy dependent uptake into the periplasmic space of specific substrates. It could act to transduce energy from the cytoplasmic membrane to specific energy-requiring processes in the outer membrane, resulting in the release into the periplasm of ligands bound by these outer membrane proteins.</text>
</comment>
<dbReference type="PANTHER" id="PTHR34978:SF3">
    <property type="entry name" value="SLR0241 PROTEIN"/>
    <property type="match status" value="1"/>
</dbReference>
<evidence type="ECO:0000256" key="4">
    <source>
        <dbReference type="ARBA" id="ARBA00023136"/>
    </source>
</evidence>
<evidence type="ECO:0000313" key="7">
    <source>
        <dbReference type="EMBL" id="XDV09323.1"/>
    </source>
</evidence>
<dbReference type="RefSeq" id="WP_369742795.1">
    <property type="nucleotide sequence ID" value="NZ_CP165718.1"/>
</dbReference>
<comment type="subcellular location">
    <subcellularLocation>
        <location evidence="5">Cell inner membrane</location>
        <topology evidence="5">Single-pass membrane protein</topology>
        <orientation evidence="5">Periplasmic side</orientation>
    </subcellularLocation>
    <subcellularLocation>
        <location evidence="1">Membrane</location>
        <topology evidence="1">Single-pass membrane protein</topology>
    </subcellularLocation>
</comment>
<keyword evidence="5" id="KW-0653">Protein transport</keyword>
<evidence type="ECO:0000256" key="1">
    <source>
        <dbReference type="ARBA" id="ARBA00004167"/>
    </source>
</evidence>
<proteinExistence type="inferred from homology"/>
<reference evidence="7" key="1">
    <citation type="submission" date="2024-07" db="EMBL/GenBank/DDBJ databases">
        <title>Whole genome sequence of bacterial strains from algal surface.</title>
        <authorList>
            <person name="Kumar P."/>
        </authorList>
    </citation>
    <scope>NUCLEOTIDE SEQUENCE</scope>
    <source>
        <strain evidence="7">PP-1MA</strain>
    </source>
</reference>
<evidence type="ECO:0000256" key="2">
    <source>
        <dbReference type="ARBA" id="ARBA00022692"/>
    </source>
</evidence>
<organism evidence="7">
    <name type="scientific">Pseudidiomarina sp. PP-1MA</name>
    <dbReference type="NCBI Taxonomy" id="3237706"/>
    <lineage>
        <taxon>Bacteria</taxon>
        <taxon>Pseudomonadati</taxon>
        <taxon>Pseudomonadota</taxon>
        <taxon>Gammaproteobacteria</taxon>
        <taxon>Alteromonadales</taxon>
        <taxon>Idiomarinaceae</taxon>
        <taxon>Pseudidiomarina</taxon>
    </lineage>
</organism>
<evidence type="ECO:0000256" key="3">
    <source>
        <dbReference type="ARBA" id="ARBA00022989"/>
    </source>
</evidence>
<dbReference type="GO" id="GO:0015891">
    <property type="term" value="P:siderophore transport"/>
    <property type="evidence" value="ECO:0007669"/>
    <property type="project" value="InterPro"/>
</dbReference>
<dbReference type="AlphaFoldDB" id="A0AB39X987"/>
<dbReference type="GO" id="GO:0005886">
    <property type="term" value="C:plasma membrane"/>
    <property type="evidence" value="ECO:0007669"/>
    <property type="project" value="UniProtKB-SubCell"/>
</dbReference>
<dbReference type="Pfam" id="PF03544">
    <property type="entry name" value="TonB_C"/>
    <property type="match status" value="1"/>
</dbReference>